<reference evidence="2" key="1">
    <citation type="journal article" date="2013" name="Genome">
        <title>Draft Genome Sequences of Porphyromonas crevioricanis JCM 15906T and Porphyromonas cansulci JCM 13913T Isolated from a Canine Oral Cavity.</title>
        <authorList>
            <person name="Sakamoto M."/>
            <person name="Tanaka N."/>
            <person name="Shiwa Y."/>
            <person name="Yoshikawa H."/>
            <person name="Ohkuma M."/>
        </authorList>
    </citation>
    <scope>NUCLEOTIDE SEQUENCE [LARGE SCALE GENOMIC DNA]</scope>
    <source>
        <strain evidence="2">JCM 15906</strain>
    </source>
</reference>
<reference evidence="1 2" key="2">
    <citation type="journal article" date="2013" name="Genome Announc.">
        <title>Draft Genome Sequences of Porphyromonas crevioricanis JCM 15906T and Porphyromonas cansulci JCM 13913T Isolated from a Canine Oral Cavity.</title>
        <authorList>
            <person name="Sakamoto M."/>
            <person name="Tanaka N."/>
            <person name="Shiwa Y."/>
            <person name="Yoshikawa H."/>
            <person name="Ohkuma M."/>
        </authorList>
    </citation>
    <scope>NUCLEOTIDE SEQUENCE [LARGE SCALE GENOMIC DNA]</scope>
    <source>
        <strain evidence="1 2">JCM 15906</strain>
    </source>
</reference>
<comment type="caution">
    <text evidence="1">The sequence shown here is derived from an EMBL/GenBank/DDBJ whole genome shotgun (WGS) entry which is preliminary data.</text>
</comment>
<accession>T1DT44</accession>
<gene>
    <name evidence="1" type="ORF">PORCRE_1304</name>
</gene>
<name>T1DT44_9PORP</name>
<dbReference type="EMBL" id="BAOU01000035">
    <property type="protein sequence ID" value="GAD05599.1"/>
    <property type="molecule type" value="Genomic_DNA"/>
</dbReference>
<evidence type="ECO:0000313" key="2">
    <source>
        <dbReference type="Proteomes" id="UP000018031"/>
    </source>
</evidence>
<protein>
    <submittedName>
        <fullName evidence="1">Uncharacterized protein</fullName>
    </submittedName>
</protein>
<sequence length="52" mass="6219">MILPKVIELKLLYQEKRVRHSKKTTREIVTKKRKFQSLPRNVQEVTTISILV</sequence>
<dbReference type="AlphaFoldDB" id="T1DT44"/>
<organism evidence="1 2">
    <name type="scientific">Porphyromonas crevioricanis JCM 15906</name>
    <dbReference type="NCBI Taxonomy" id="1305617"/>
    <lineage>
        <taxon>Bacteria</taxon>
        <taxon>Pseudomonadati</taxon>
        <taxon>Bacteroidota</taxon>
        <taxon>Bacteroidia</taxon>
        <taxon>Bacteroidales</taxon>
        <taxon>Porphyromonadaceae</taxon>
        <taxon>Porphyromonas</taxon>
    </lineage>
</organism>
<proteinExistence type="predicted"/>
<dbReference type="Proteomes" id="UP000018031">
    <property type="component" value="Unassembled WGS sequence"/>
</dbReference>
<evidence type="ECO:0000313" key="1">
    <source>
        <dbReference type="EMBL" id="GAD05599.1"/>
    </source>
</evidence>